<dbReference type="RefSeq" id="WP_170833361.1">
    <property type="nucleotide sequence ID" value="NZ_FNOI01000001.1"/>
</dbReference>
<gene>
    <name evidence="5" type="ORF">SAMN04488001_0427</name>
</gene>
<evidence type="ECO:0000256" key="3">
    <source>
        <dbReference type="ARBA" id="ARBA00022679"/>
    </source>
</evidence>
<feature type="domain" description="Fucosyltransferase C-terminal" evidence="4">
    <location>
        <begin position="135"/>
        <end position="224"/>
    </location>
</feature>
<dbReference type="InterPro" id="IPR038577">
    <property type="entry name" value="GT10-like_C_sf"/>
</dbReference>
<dbReference type="PANTHER" id="PTHR11929">
    <property type="entry name" value="ALPHA- 1,3 -FUCOSYLTRANSFERASE"/>
    <property type="match status" value="1"/>
</dbReference>
<dbReference type="Proteomes" id="UP000199441">
    <property type="component" value="Unassembled WGS sequence"/>
</dbReference>
<dbReference type="SUPFAM" id="SSF53756">
    <property type="entry name" value="UDP-Glycosyltransferase/glycogen phosphorylase"/>
    <property type="match status" value="1"/>
</dbReference>
<dbReference type="Gene3D" id="3.40.50.11660">
    <property type="entry name" value="Glycosyl transferase family 10, C-terminal domain"/>
    <property type="match status" value="1"/>
</dbReference>
<evidence type="ECO:0000259" key="4">
    <source>
        <dbReference type="Pfam" id="PF00852"/>
    </source>
</evidence>
<keyword evidence="3 5" id="KW-0808">Transferase</keyword>
<name>A0A1H2RBC7_9RHOB</name>
<protein>
    <submittedName>
        <fullName evidence="5">Glycosyltransferase family 10 (Fucosyltransferase) C-term</fullName>
    </submittedName>
</protein>
<organism evidence="5 6">
    <name type="scientific">Litoreibacter albidus</name>
    <dbReference type="NCBI Taxonomy" id="670155"/>
    <lineage>
        <taxon>Bacteria</taxon>
        <taxon>Pseudomonadati</taxon>
        <taxon>Pseudomonadota</taxon>
        <taxon>Alphaproteobacteria</taxon>
        <taxon>Rhodobacterales</taxon>
        <taxon>Roseobacteraceae</taxon>
        <taxon>Litoreibacter</taxon>
    </lineage>
</organism>
<dbReference type="STRING" id="670155.SAMN04488001_0427"/>
<dbReference type="EMBL" id="FNOI01000001">
    <property type="protein sequence ID" value="SDW16144.1"/>
    <property type="molecule type" value="Genomic_DNA"/>
</dbReference>
<evidence type="ECO:0000313" key="6">
    <source>
        <dbReference type="Proteomes" id="UP000199441"/>
    </source>
</evidence>
<evidence type="ECO:0000256" key="2">
    <source>
        <dbReference type="ARBA" id="ARBA00022676"/>
    </source>
</evidence>
<dbReference type="InterPro" id="IPR055270">
    <property type="entry name" value="Glyco_tran_10_C"/>
</dbReference>
<dbReference type="GO" id="GO:0008417">
    <property type="term" value="F:fucosyltransferase activity"/>
    <property type="evidence" value="ECO:0007669"/>
    <property type="project" value="InterPro"/>
</dbReference>
<comment type="similarity">
    <text evidence="1">Belongs to the glycosyltransferase 10 family.</text>
</comment>
<evidence type="ECO:0000256" key="1">
    <source>
        <dbReference type="ARBA" id="ARBA00008919"/>
    </source>
</evidence>
<dbReference type="Pfam" id="PF00852">
    <property type="entry name" value="Glyco_transf_10"/>
    <property type="match status" value="1"/>
</dbReference>
<accession>A0A1H2RBC7</accession>
<sequence>MRDNEPAYAVVPYGRWPTWGIAKMPLDDLVWPLGRPERLQQGTVADMGPDDHLITFPRKPMFYLPWVGVRAKVSVMIVEPDAVHAHHLNSARRLRWRFQNILTKNRALLDAAPNAMHLVFGFTFIEDVDGVVVDKTQMTSLIASAKRDHDGHKLRHKIVDHVRNKGLDVAVMGRGYNPFKRKQDGLAPYRYSVVIENTRESDYFTEKIVDAALCETVPIYWGCPNIGDYFDPAGLIICETEADIQRALGMVSVQDYDQRRDAVLENATRARFYADYLRRAALTVQAGASCSYG</sequence>
<reference evidence="6" key="1">
    <citation type="submission" date="2016-10" db="EMBL/GenBank/DDBJ databases">
        <authorList>
            <person name="Varghese N."/>
            <person name="Submissions S."/>
        </authorList>
    </citation>
    <scope>NUCLEOTIDE SEQUENCE [LARGE SCALE GENOMIC DNA]</scope>
    <source>
        <strain evidence="6">DSM 26922</strain>
    </source>
</reference>
<keyword evidence="6" id="KW-1185">Reference proteome</keyword>
<dbReference type="GO" id="GO:0016020">
    <property type="term" value="C:membrane"/>
    <property type="evidence" value="ECO:0007669"/>
    <property type="project" value="InterPro"/>
</dbReference>
<dbReference type="AlphaFoldDB" id="A0A1H2RBC7"/>
<dbReference type="InterPro" id="IPR001503">
    <property type="entry name" value="Glyco_trans_10"/>
</dbReference>
<dbReference type="PANTHER" id="PTHR11929:SF194">
    <property type="entry name" value="ALPHA-(1,3)-FUCOSYLTRANSFERASE 10"/>
    <property type="match status" value="1"/>
</dbReference>
<proteinExistence type="inferred from homology"/>
<evidence type="ECO:0000313" key="5">
    <source>
        <dbReference type="EMBL" id="SDW16144.1"/>
    </source>
</evidence>
<keyword evidence="2 5" id="KW-0328">Glycosyltransferase</keyword>